<dbReference type="PIRSF" id="PIRSF005917">
    <property type="entry name" value="MTase_YraL"/>
    <property type="match status" value="1"/>
</dbReference>
<comment type="function">
    <text evidence="6">Catalyzes the 2'-O-methylation of the ribose of cytidine 1402 (C1402) in 16S rRNA.</text>
</comment>
<evidence type="ECO:0000256" key="3">
    <source>
        <dbReference type="ARBA" id="ARBA00022603"/>
    </source>
</evidence>
<dbReference type="InterPro" id="IPR035996">
    <property type="entry name" value="4pyrrol_Methylase_sf"/>
</dbReference>
<name>A0A4U1JKJ0_9BACT</name>
<dbReference type="OrthoDB" id="9809084at2"/>
<keyword evidence="9" id="KW-1185">Reference proteome</keyword>
<evidence type="ECO:0000256" key="6">
    <source>
        <dbReference type="HAMAP-Rule" id="MF_01877"/>
    </source>
</evidence>
<dbReference type="Proteomes" id="UP000309215">
    <property type="component" value="Unassembled WGS sequence"/>
</dbReference>
<dbReference type="Gene3D" id="3.40.1010.10">
    <property type="entry name" value="Cobalt-precorrin-4 Transmethylase, Domain 1"/>
    <property type="match status" value="1"/>
</dbReference>
<dbReference type="InterPro" id="IPR014776">
    <property type="entry name" value="4pyrrole_Mease_sub2"/>
</dbReference>
<dbReference type="GO" id="GO:0005737">
    <property type="term" value="C:cytoplasm"/>
    <property type="evidence" value="ECO:0007669"/>
    <property type="project" value="UniProtKB-SubCell"/>
</dbReference>
<dbReference type="GO" id="GO:0070677">
    <property type="term" value="F:rRNA (cytosine-2'-O-)-methyltransferase activity"/>
    <property type="evidence" value="ECO:0007669"/>
    <property type="project" value="UniProtKB-UniRule"/>
</dbReference>
<dbReference type="FunFam" id="3.30.950.10:FF:000002">
    <property type="entry name" value="Ribosomal RNA small subunit methyltransferase I"/>
    <property type="match status" value="1"/>
</dbReference>
<dbReference type="InterPro" id="IPR008189">
    <property type="entry name" value="rRNA_ssu_MeTfrase_I"/>
</dbReference>
<sequence length="286" mass="30427">MSGAPERGVLSVVATPIGHLGDLSPRAAETLRNAARVAAEDTRRTRGLLTHLGITGKPIDRLDAHASAHDVARVVERLLAGEDVALVTDAGTPVVSDPGTDLVRAAAEAGVRVVPIPGPSAVMAALSASGLCTGAFRFLGFLPRKGPERRDALELVRATPESVVLFESPERTAETLADLATSLPNRSGAVARELTKMHEEILRGPLPELARIAAARETLGEVTIVIGPGEAPKGPLVGEEELDRLIDEHLARGRRPKDIADELALVSGRPRRELYTRVLARKRDER</sequence>
<dbReference type="InterPro" id="IPR014777">
    <property type="entry name" value="4pyrrole_Mease_sub1"/>
</dbReference>
<accession>A0A4U1JKJ0</accession>
<dbReference type="PANTHER" id="PTHR46111:SF1">
    <property type="entry name" value="RIBOSOMAL RNA SMALL SUBUNIT METHYLTRANSFERASE I"/>
    <property type="match status" value="1"/>
</dbReference>
<comment type="catalytic activity">
    <reaction evidence="6">
        <text>cytidine(1402) in 16S rRNA + S-adenosyl-L-methionine = 2'-O-methylcytidine(1402) in 16S rRNA + S-adenosyl-L-homocysteine + H(+)</text>
        <dbReference type="Rhea" id="RHEA:42924"/>
        <dbReference type="Rhea" id="RHEA-COMP:10285"/>
        <dbReference type="Rhea" id="RHEA-COMP:10286"/>
        <dbReference type="ChEBI" id="CHEBI:15378"/>
        <dbReference type="ChEBI" id="CHEBI:57856"/>
        <dbReference type="ChEBI" id="CHEBI:59789"/>
        <dbReference type="ChEBI" id="CHEBI:74495"/>
        <dbReference type="ChEBI" id="CHEBI:82748"/>
        <dbReference type="EC" id="2.1.1.198"/>
    </reaction>
</comment>
<proteinExistence type="inferred from homology"/>
<comment type="caution">
    <text evidence="8">The sequence shown here is derived from an EMBL/GenBank/DDBJ whole genome shotgun (WGS) entry which is preliminary data.</text>
</comment>
<dbReference type="EMBL" id="SSMQ01000001">
    <property type="protein sequence ID" value="TKD13292.1"/>
    <property type="molecule type" value="Genomic_DNA"/>
</dbReference>
<evidence type="ECO:0000256" key="1">
    <source>
        <dbReference type="ARBA" id="ARBA00022490"/>
    </source>
</evidence>
<dbReference type="PANTHER" id="PTHR46111">
    <property type="entry name" value="RIBOSOMAL RNA SMALL SUBUNIT METHYLTRANSFERASE I"/>
    <property type="match status" value="1"/>
</dbReference>
<dbReference type="NCBIfam" id="TIGR00096">
    <property type="entry name" value="16S rRNA (cytidine(1402)-2'-O)-methyltransferase"/>
    <property type="match status" value="1"/>
</dbReference>
<keyword evidence="3 6" id="KW-0489">Methyltransferase</keyword>
<evidence type="ECO:0000256" key="2">
    <source>
        <dbReference type="ARBA" id="ARBA00022552"/>
    </source>
</evidence>
<keyword evidence="5 6" id="KW-0949">S-adenosyl-L-methionine</keyword>
<evidence type="ECO:0000256" key="5">
    <source>
        <dbReference type="ARBA" id="ARBA00022691"/>
    </source>
</evidence>
<keyword evidence="2 6" id="KW-0698">rRNA processing</keyword>
<dbReference type="CDD" id="cd11648">
    <property type="entry name" value="RsmI"/>
    <property type="match status" value="1"/>
</dbReference>
<gene>
    <name evidence="6 8" type="primary">rsmI</name>
    <name evidence="8" type="ORF">E8A74_01715</name>
</gene>
<organism evidence="8 9">
    <name type="scientific">Polyangium fumosum</name>
    <dbReference type="NCBI Taxonomy" id="889272"/>
    <lineage>
        <taxon>Bacteria</taxon>
        <taxon>Pseudomonadati</taxon>
        <taxon>Myxococcota</taxon>
        <taxon>Polyangia</taxon>
        <taxon>Polyangiales</taxon>
        <taxon>Polyangiaceae</taxon>
        <taxon>Polyangium</taxon>
    </lineage>
</organism>
<dbReference type="SUPFAM" id="SSF53790">
    <property type="entry name" value="Tetrapyrrole methylase"/>
    <property type="match status" value="1"/>
</dbReference>
<reference evidence="8 9" key="1">
    <citation type="submission" date="2019-04" db="EMBL/GenBank/DDBJ databases">
        <authorList>
            <person name="Li Y."/>
            <person name="Wang J."/>
        </authorList>
    </citation>
    <scope>NUCLEOTIDE SEQUENCE [LARGE SCALE GENOMIC DNA]</scope>
    <source>
        <strain evidence="8 9">DSM 14668</strain>
    </source>
</reference>
<comment type="similarity">
    <text evidence="6">Belongs to the methyltransferase superfamily. RsmI family.</text>
</comment>
<dbReference type="Pfam" id="PF00590">
    <property type="entry name" value="TP_methylase"/>
    <property type="match status" value="1"/>
</dbReference>
<evidence type="ECO:0000313" key="8">
    <source>
        <dbReference type="EMBL" id="TKD13292.1"/>
    </source>
</evidence>
<dbReference type="AlphaFoldDB" id="A0A4U1JKJ0"/>
<dbReference type="RefSeq" id="WP_136927108.1">
    <property type="nucleotide sequence ID" value="NZ_SSMQ01000001.1"/>
</dbReference>
<evidence type="ECO:0000256" key="4">
    <source>
        <dbReference type="ARBA" id="ARBA00022679"/>
    </source>
</evidence>
<dbReference type="EC" id="2.1.1.198" evidence="6"/>
<comment type="subcellular location">
    <subcellularLocation>
        <location evidence="6">Cytoplasm</location>
    </subcellularLocation>
</comment>
<feature type="domain" description="Tetrapyrrole methylase" evidence="7">
    <location>
        <begin position="10"/>
        <end position="210"/>
    </location>
</feature>
<dbReference type="HAMAP" id="MF_01877">
    <property type="entry name" value="16SrRNA_methyltr_I"/>
    <property type="match status" value="1"/>
</dbReference>
<protein>
    <recommendedName>
        <fullName evidence="6">Ribosomal RNA small subunit methyltransferase I</fullName>
        <ecNumber evidence="6">2.1.1.198</ecNumber>
    </recommendedName>
    <alternativeName>
        <fullName evidence="6">16S rRNA 2'-O-ribose C1402 methyltransferase</fullName>
    </alternativeName>
    <alternativeName>
        <fullName evidence="6">rRNA (cytidine-2'-O-)-methyltransferase RsmI</fullName>
    </alternativeName>
</protein>
<keyword evidence="4 6" id="KW-0808">Transferase</keyword>
<keyword evidence="1 6" id="KW-0963">Cytoplasm</keyword>
<dbReference type="Gene3D" id="3.30.950.10">
    <property type="entry name" value="Methyltransferase, Cobalt-precorrin-4 Transmethylase, Domain 2"/>
    <property type="match status" value="1"/>
</dbReference>
<dbReference type="InterPro" id="IPR000878">
    <property type="entry name" value="4pyrrol_Mease"/>
</dbReference>
<evidence type="ECO:0000259" key="7">
    <source>
        <dbReference type="Pfam" id="PF00590"/>
    </source>
</evidence>
<evidence type="ECO:0000313" key="9">
    <source>
        <dbReference type="Proteomes" id="UP000309215"/>
    </source>
</evidence>